<dbReference type="Proteomes" id="UP000176863">
    <property type="component" value="Unassembled WGS sequence"/>
</dbReference>
<reference evidence="2 3" key="1">
    <citation type="journal article" date="2016" name="Nat. Commun.">
        <title>Thousands of microbial genomes shed light on interconnected biogeochemical processes in an aquifer system.</title>
        <authorList>
            <person name="Anantharaman K."/>
            <person name="Brown C.T."/>
            <person name="Hug L.A."/>
            <person name="Sharon I."/>
            <person name="Castelle C.J."/>
            <person name="Probst A.J."/>
            <person name="Thomas B.C."/>
            <person name="Singh A."/>
            <person name="Wilkins M.J."/>
            <person name="Karaoz U."/>
            <person name="Brodie E.L."/>
            <person name="Williams K.H."/>
            <person name="Hubbard S.S."/>
            <person name="Banfield J.F."/>
        </authorList>
    </citation>
    <scope>NUCLEOTIDE SEQUENCE [LARGE SCALE GENOMIC DNA]</scope>
</reference>
<dbReference type="AlphaFoldDB" id="A0A1F6CV77"/>
<dbReference type="EMBL" id="MFKT01000018">
    <property type="protein sequence ID" value="OGG53069.1"/>
    <property type="molecule type" value="Genomic_DNA"/>
</dbReference>
<evidence type="ECO:0000313" key="2">
    <source>
        <dbReference type="EMBL" id="OGG53069.1"/>
    </source>
</evidence>
<dbReference type="STRING" id="1798480.A2851_03040"/>
<gene>
    <name evidence="2" type="ORF">A2851_03040</name>
</gene>
<sequence length="260" mass="28387">MSWASRRRTTYAFGVILFFVVVIGAPLAYWYFSIPATCSDGIQNQGETNIDKGGPCQLLDERAIQPHAVLWARSFRVRDGSYNATAYIQNPNRAAGVRAAYYRFGLYDANNILVAEREGVTFIMPGATTPVLASRIDVGNRIASRTYFEFTGPLTWERMKNSALPLVVNNKQIADTSTVPRLTATVQNSSVADIVNPSFVAVVFDPAGNAFAASGTTLDRLDADQSSQIVFTWPDPFATQVGRIDIIPIVVPSEAPALTQ</sequence>
<protein>
    <submittedName>
        <fullName evidence="2">Uncharacterized protein</fullName>
    </submittedName>
</protein>
<comment type="caution">
    <text evidence="2">The sequence shown here is derived from an EMBL/GenBank/DDBJ whole genome shotgun (WGS) entry which is preliminary data.</text>
</comment>
<evidence type="ECO:0000313" key="3">
    <source>
        <dbReference type="Proteomes" id="UP000176863"/>
    </source>
</evidence>
<proteinExistence type="predicted"/>
<feature type="transmembrane region" description="Helical" evidence="1">
    <location>
        <begin position="12"/>
        <end position="32"/>
    </location>
</feature>
<keyword evidence="1" id="KW-0472">Membrane</keyword>
<accession>A0A1F6CV77</accession>
<organism evidence="2 3">
    <name type="scientific">Candidatus Kaiserbacteria bacterium RIFCSPHIGHO2_01_FULL_53_29</name>
    <dbReference type="NCBI Taxonomy" id="1798480"/>
    <lineage>
        <taxon>Bacteria</taxon>
        <taxon>Candidatus Kaiseribacteriota</taxon>
    </lineage>
</organism>
<keyword evidence="1" id="KW-1133">Transmembrane helix</keyword>
<evidence type="ECO:0000256" key="1">
    <source>
        <dbReference type="SAM" id="Phobius"/>
    </source>
</evidence>
<keyword evidence="1" id="KW-0812">Transmembrane</keyword>
<name>A0A1F6CV77_9BACT</name>